<proteinExistence type="inferred from homology"/>
<evidence type="ECO:0000256" key="3">
    <source>
        <dbReference type="ARBA" id="ARBA00022729"/>
    </source>
</evidence>
<dbReference type="SUPFAM" id="SSF53850">
    <property type="entry name" value="Periplasmic binding protein-like II"/>
    <property type="match status" value="1"/>
</dbReference>
<protein>
    <submittedName>
        <fullName evidence="6">ABC transporter substrate-binding protein</fullName>
    </submittedName>
</protein>
<dbReference type="EMBL" id="BSUZ01000001">
    <property type="protein sequence ID" value="GMA88567.1"/>
    <property type="molecule type" value="Genomic_DNA"/>
</dbReference>
<evidence type="ECO:0000256" key="4">
    <source>
        <dbReference type="RuleBase" id="RU003744"/>
    </source>
</evidence>
<dbReference type="PROSITE" id="PS01039">
    <property type="entry name" value="SBP_BACTERIAL_3"/>
    <property type="match status" value="1"/>
</dbReference>
<dbReference type="CDD" id="cd01004">
    <property type="entry name" value="PBP2_MidA_like"/>
    <property type="match status" value="1"/>
</dbReference>
<reference evidence="7" key="1">
    <citation type="journal article" date="2019" name="Int. J. Syst. Evol. Microbiol.">
        <title>The Global Catalogue of Microorganisms (GCM) 10K type strain sequencing project: providing services to taxonomists for standard genome sequencing and annotation.</title>
        <authorList>
            <consortium name="The Broad Institute Genomics Platform"/>
            <consortium name="The Broad Institute Genome Sequencing Center for Infectious Disease"/>
            <person name="Wu L."/>
            <person name="Ma J."/>
        </authorList>
    </citation>
    <scope>NUCLEOTIDE SEQUENCE [LARGE SCALE GENOMIC DNA]</scope>
    <source>
        <strain evidence="7">NBRC 108730</strain>
    </source>
</reference>
<sequence>MQSAKKIVVGTDASYAPSEFLAGDGKTVQGFDVDLFKAVGQKLGVEVEFVPANFDTIITGVQGGKYDVGVSSFTVNSEREQQATMVAYYNAGTQWATAAGNPKKIDPEAACGKKIAVQKGTVQQEDDLPKRQKACTTAGKPKIDVLVYTGQDQATAAVASGKADAMLADSPVAAFAAKQSKGKLETLGDVYDAAPYGYVLPKDGTQFGDAIVKALQSLDQDGTYKSALENWGVEDGAISNFEVNPDVS</sequence>
<keyword evidence="7" id="KW-1185">Reference proteome</keyword>
<dbReference type="Proteomes" id="UP001157017">
    <property type="component" value="Unassembled WGS sequence"/>
</dbReference>
<comment type="subcellular location">
    <subcellularLocation>
        <location evidence="1">Cell envelope</location>
    </subcellularLocation>
</comment>
<dbReference type="PANTHER" id="PTHR35936">
    <property type="entry name" value="MEMBRANE-BOUND LYTIC MUREIN TRANSGLYCOSYLASE F"/>
    <property type="match status" value="1"/>
</dbReference>
<accession>A0ABQ6JLA6</accession>
<dbReference type="InterPro" id="IPR001638">
    <property type="entry name" value="Solute-binding_3/MltF_N"/>
</dbReference>
<organism evidence="6 7">
    <name type="scientific">Angustibacter aerolatus</name>
    <dbReference type="NCBI Taxonomy" id="1162965"/>
    <lineage>
        <taxon>Bacteria</taxon>
        <taxon>Bacillati</taxon>
        <taxon>Actinomycetota</taxon>
        <taxon>Actinomycetes</taxon>
        <taxon>Kineosporiales</taxon>
        <taxon>Kineosporiaceae</taxon>
    </lineage>
</organism>
<dbReference type="InterPro" id="IPR018313">
    <property type="entry name" value="SBP_3_CS"/>
</dbReference>
<evidence type="ECO:0000259" key="5">
    <source>
        <dbReference type="SMART" id="SM00062"/>
    </source>
</evidence>
<dbReference type="SMART" id="SM00062">
    <property type="entry name" value="PBPb"/>
    <property type="match status" value="1"/>
</dbReference>
<comment type="similarity">
    <text evidence="2 4">Belongs to the bacterial solute-binding protein 3 family.</text>
</comment>
<evidence type="ECO:0000256" key="2">
    <source>
        <dbReference type="ARBA" id="ARBA00010333"/>
    </source>
</evidence>
<comment type="caution">
    <text evidence="6">The sequence shown here is derived from an EMBL/GenBank/DDBJ whole genome shotgun (WGS) entry which is preliminary data.</text>
</comment>
<dbReference type="Gene3D" id="3.40.190.10">
    <property type="entry name" value="Periplasmic binding protein-like II"/>
    <property type="match status" value="2"/>
</dbReference>
<keyword evidence="3" id="KW-0732">Signal</keyword>
<feature type="domain" description="Solute-binding protein family 3/N-terminal" evidence="5">
    <location>
        <begin position="6"/>
        <end position="235"/>
    </location>
</feature>
<evidence type="ECO:0000313" key="7">
    <source>
        <dbReference type="Proteomes" id="UP001157017"/>
    </source>
</evidence>
<name>A0ABQ6JLA6_9ACTN</name>
<dbReference type="Pfam" id="PF00497">
    <property type="entry name" value="SBP_bac_3"/>
    <property type="match status" value="1"/>
</dbReference>
<gene>
    <name evidence="6" type="ORF">GCM10025868_38170</name>
</gene>
<dbReference type="PANTHER" id="PTHR35936:SF17">
    <property type="entry name" value="ARGININE-BINDING EXTRACELLULAR PROTEIN ARTP"/>
    <property type="match status" value="1"/>
</dbReference>
<evidence type="ECO:0000256" key="1">
    <source>
        <dbReference type="ARBA" id="ARBA00004196"/>
    </source>
</evidence>
<evidence type="ECO:0000313" key="6">
    <source>
        <dbReference type="EMBL" id="GMA88567.1"/>
    </source>
</evidence>